<evidence type="ECO:0000313" key="1">
    <source>
        <dbReference type="EMBL" id="MBX52649.1"/>
    </source>
</evidence>
<reference evidence="1" key="1">
    <citation type="submission" date="2018-02" db="EMBL/GenBank/DDBJ databases">
        <title>Rhizophora mucronata_Transcriptome.</title>
        <authorList>
            <person name="Meera S.P."/>
            <person name="Sreeshan A."/>
            <person name="Augustine A."/>
        </authorList>
    </citation>
    <scope>NUCLEOTIDE SEQUENCE</scope>
    <source>
        <tissue evidence="1">Leaf</tissue>
    </source>
</reference>
<proteinExistence type="predicted"/>
<protein>
    <submittedName>
        <fullName evidence="1">Uncharacterized protein</fullName>
    </submittedName>
</protein>
<name>A0A2P2PDA2_RHIMU</name>
<organism evidence="1">
    <name type="scientific">Rhizophora mucronata</name>
    <name type="common">Asiatic mangrove</name>
    <dbReference type="NCBI Taxonomy" id="61149"/>
    <lineage>
        <taxon>Eukaryota</taxon>
        <taxon>Viridiplantae</taxon>
        <taxon>Streptophyta</taxon>
        <taxon>Embryophyta</taxon>
        <taxon>Tracheophyta</taxon>
        <taxon>Spermatophyta</taxon>
        <taxon>Magnoliopsida</taxon>
        <taxon>eudicotyledons</taxon>
        <taxon>Gunneridae</taxon>
        <taxon>Pentapetalae</taxon>
        <taxon>rosids</taxon>
        <taxon>fabids</taxon>
        <taxon>Malpighiales</taxon>
        <taxon>Rhizophoraceae</taxon>
        <taxon>Rhizophora</taxon>
    </lineage>
</organism>
<sequence>MHRNLKIGHAYFSTELILAADLNFKLTIP</sequence>
<accession>A0A2P2PDA2</accession>
<dbReference type="AlphaFoldDB" id="A0A2P2PDA2"/>
<dbReference type="EMBL" id="GGEC01072165">
    <property type="protein sequence ID" value="MBX52649.1"/>
    <property type="molecule type" value="Transcribed_RNA"/>
</dbReference>